<dbReference type="STRING" id="1294273.roselon_01629"/>
<dbReference type="eggNOG" id="ENOG502Z8B4">
    <property type="taxonomic scope" value="Bacteria"/>
</dbReference>
<accession>W8RSD5</accession>
<evidence type="ECO:0000313" key="2">
    <source>
        <dbReference type="Proteomes" id="UP000019593"/>
    </source>
</evidence>
<proteinExistence type="predicted"/>
<evidence type="ECO:0000313" key="1">
    <source>
        <dbReference type="EMBL" id="AHM04008.1"/>
    </source>
</evidence>
<dbReference type="HOGENOM" id="CLU_962732_0_0_5"/>
<dbReference type="KEGG" id="red:roselon_01629"/>
<name>W8RSD5_9RHOB</name>
<dbReference type="EMBL" id="CP004372">
    <property type="protein sequence ID" value="AHM04008.1"/>
    <property type="molecule type" value="Genomic_DNA"/>
</dbReference>
<dbReference type="AlphaFoldDB" id="W8RSD5"/>
<sequence>MQFAICRVTLAKTGQAWMERAGMDFDTLEQFAGSAAGTFGKGPFAMVIAEDATELTSTLDHVQSLGFRAIFVVAPDGLAVPPPPATSEVVRHVIRHPSRRRGTAQKAVNALIALVPGEWIHYCFNGEYLFFPFCEDRTVGELTTWVMEERRTAILTYVIDLYAPNLNTHPDAVCLDTALLDSSGYYAETRRNDAGDILDRQLNFYGGLRWRFEEHVAQPKRKIDRVGLFQAMPGLKLRDDHTLSDEEMNTYACPWHHSLSAAICSFRVAKALRTNPGSRYDISDFRWHKSVPFRWSSLQLMELGLMEPGQWF</sequence>
<organism evidence="1 2">
    <name type="scientific">Roseicyclus elongatus DSM 19469</name>
    <dbReference type="NCBI Taxonomy" id="1294273"/>
    <lineage>
        <taxon>Bacteria</taxon>
        <taxon>Pseudomonadati</taxon>
        <taxon>Pseudomonadota</taxon>
        <taxon>Alphaproteobacteria</taxon>
        <taxon>Rhodobacterales</taxon>
        <taxon>Roseobacteraceae</taxon>
        <taxon>Roseicyclus</taxon>
    </lineage>
</organism>
<gene>
    <name evidence="1" type="ORF">roselon_01629</name>
</gene>
<keyword evidence="2" id="KW-1185">Reference proteome</keyword>
<dbReference type="PATRIC" id="fig|1294273.3.peg.1603"/>
<protein>
    <submittedName>
        <fullName evidence="1">Uncharacterized protein</fullName>
    </submittedName>
</protein>
<reference evidence="1 2" key="1">
    <citation type="submission" date="2013-03" db="EMBL/GenBank/DDBJ databases">
        <authorList>
            <person name="Fiebig A."/>
            <person name="Goeker M."/>
            <person name="Klenk H.-P.P."/>
        </authorList>
    </citation>
    <scope>NUCLEOTIDE SEQUENCE [LARGE SCALE GENOMIC DNA]</scope>
    <source>
        <strain evidence="2">DSM 19469</strain>
    </source>
</reference>
<dbReference type="Proteomes" id="UP000019593">
    <property type="component" value="Chromosome"/>
</dbReference>